<reference evidence="3 6" key="1">
    <citation type="submission" date="2019-06" db="EMBL/GenBank/DDBJ databases">
        <title>Draft genome sequence of [Clostridium] clostridioforme NBRC 113352.</title>
        <authorList>
            <person name="Miura T."/>
            <person name="Furukawa M."/>
            <person name="Shimamura M."/>
            <person name="Ohyama Y."/>
            <person name="Yamazoe A."/>
            <person name="Kawasaki H."/>
        </authorList>
    </citation>
    <scope>NUCLEOTIDE SEQUENCE [LARGE SCALE GENOMIC DNA]</scope>
    <source>
        <strain evidence="3 6">NBRC 113352</strain>
    </source>
</reference>
<name>A0A829W460_9FIRM</name>
<evidence type="ECO:0000259" key="2">
    <source>
        <dbReference type="Pfam" id="PF18789"/>
    </source>
</evidence>
<reference evidence="4" key="4">
    <citation type="submission" date="2020-02" db="EMBL/GenBank/DDBJ databases">
        <authorList>
            <person name="Littmann E."/>
            <person name="Sorbara M."/>
        </authorList>
    </citation>
    <scope>NUCLEOTIDE SEQUENCE</scope>
    <source>
        <strain evidence="4">MSK.2.26</strain>
    </source>
</reference>
<dbReference type="AlphaFoldDB" id="A0A829W460"/>
<protein>
    <recommendedName>
        <fullName evidence="2">Defence against restriction A C-terminal domain-containing protein</fullName>
    </recommendedName>
</protein>
<dbReference type="Proteomes" id="UP000719916">
    <property type="component" value="Unassembled WGS sequence"/>
</dbReference>
<dbReference type="Pfam" id="PF18789">
    <property type="entry name" value="DarA_C"/>
    <property type="match status" value="1"/>
</dbReference>
<evidence type="ECO:0000313" key="3">
    <source>
        <dbReference type="EMBL" id="GEA35496.1"/>
    </source>
</evidence>
<accession>A0A829W460</accession>
<evidence type="ECO:0000313" key="7">
    <source>
        <dbReference type="Proteomes" id="UP000501069"/>
    </source>
</evidence>
<organism evidence="3 6">
    <name type="scientific">Enterocloster clostridioformis</name>
    <dbReference type="NCBI Taxonomy" id="1531"/>
    <lineage>
        <taxon>Bacteria</taxon>
        <taxon>Bacillati</taxon>
        <taxon>Bacillota</taxon>
        <taxon>Clostridia</taxon>
        <taxon>Lachnospirales</taxon>
        <taxon>Lachnospiraceae</taxon>
        <taxon>Enterocloster</taxon>
    </lineage>
</organism>
<dbReference type="Proteomes" id="UP000315200">
    <property type="component" value="Unassembled WGS sequence"/>
</dbReference>
<evidence type="ECO:0000256" key="1">
    <source>
        <dbReference type="SAM" id="MobiDB-lite"/>
    </source>
</evidence>
<evidence type="ECO:0000313" key="6">
    <source>
        <dbReference type="Proteomes" id="UP000315200"/>
    </source>
</evidence>
<evidence type="ECO:0000313" key="8">
    <source>
        <dbReference type="Proteomes" id="UP000719916"/>
    </source>
</evidence>
<dbReference type="RefSeq" id="WP_002585373.1">
    <property type="nucleotide sequence ID" value="NZ_BJLB01000001.1"/>
</dbReference>
<dbReference type="EMBL" id="CP050964">
    <property type="protein sequence ID" value="QIX90896.1"/>
    <property type="molecule type" value="Genomic_DNA"/>
</dbReference>
<dbReference type="Proteomes" id="UP000501069">
    <property type="component" value="Chromosome"/>
</dbReference>
<dbReference type="EMBL" id="BJLB01000001">
    <property type="protein sequence ID" value="GEA35496.1"/>
    <property type="molecule type" value="Genomic_DNA"/>
</dbReference>
<sequence>MEGYKYYSTQRPVDLLTYPDPPDNPPVEIKNYDCDFRIPIPGEAFRAWGELTYTKPLTEKQMEDYELKPSRQNPDLKKRMEEQTQALGKWEDRRHFSDRKRLTWFHPDFGSYVLKDFVTPEQLAERFEIMKELQVERRQKPSISARLQEGAKQAKEHQEPPAKKDGPTHQDR</sequence>
<reference evidence="4 8" key="3">
    <citation type="journal article" date="2020" name="Cell Host Microbe">
        <title>Functional and Genomic Variation between Human-Derived Isolates of Lachnospiraceae Reveals Inter- and Intra-Species Diversity.</title>
        <authorList>
            <person name="Sorbara M.T."/>
            <person name="Littmann E.R."/>
            <person name="Fontana E."/>
            <person name="Moody T.U."/>
            <person name="Kohout C.E."/>
            <person name="Gjonbalaj M."/>
            <person name="Eaton V."/>
            <person name="Seok R."/>
            <person name="Leiner I.M."/>
            <person name="Pamer E.G."/>
        </authorList>
    </citation>
    <scope>NUCLEOTIDE SEQUENCE [LARGE SCALE GENOMIC DNA]</scope>
    <source>
        <strain evidence="4 8">MSK.2.26</strain>
    </source>
</reference>
<evidence type="ECO:0000313" key="4">
    <source>
        <dbReference type="EMBL" id="NSJ46096.1"/>
    </source>
</evidence>
<gene>
    <name evidence="3" type="ORF">Ccl03g_12090</name>
    <name evidence="5" type="ORF">FOC47_10220</name>
    <name evidence="4" type="ORF">G5B26_21535</name>
</gene>
<proteinExistence type="predicted"/>
<reference evidence="5 7" key="2">
    <citation type="submission" date="2019-11" db="EMBL/GenBank/DDBJ databases">
        <title>FDA dAtabase for Regulatory Grade micrObial Sequences (FDA-ARGOS): Supporting development and validation of Infectious Disease Dx tests.</title>
        <authorList>
            <person name="Turner S."/>
            <person name="Byrd R."/>
            <person name="Tallon L."/>
            <person name="Sadzewicz L."/>
            <person name="Vavikolanu K."/>
            <person name="Mehta A."/>
            <person name="Aluvathingal J."/>
            <person name="Nadendla S."/>
            <person name="Myers T."/>
            <person name="Yan Y."/>
            <person name="Sichtig H."/>
        </authorList>
    </citation>
    <scope>NUCLEOTIDE SEQUENCE [LARGE SCALE GENOMIC DNA]</scope>
    <source>
        <strain evidence="5 7">FDAARGOS_739</strain>
    </source>
</reference>
<feature type="domain" description="Defence against restriction A C-terminal" evidence="2">
    <location>
        <begin position="3"/>
        <end position="71"/>
    </location>
</feature>
<feature type="region of interest" description="Disordered" evidence="1">
    <location>
        <begin position="134"/>
        <end position="172"/>
    </location>
</feature>
<feature type="compositionally biased region" description="Basic and acidic residues" evidence="1">
    <location>
        <begin position="152"/>
        <end position="172"/>
    </location>
</feature>
<dbReference type="InterPro" id="IPR041501">
    <property type="entry name" value="DarA_C"/>
</dbReference>
<dbReference type="GeneID" id="57961534"/>
<evidence type="ECO:0000313" key="5">
    <source>
        <dbReference type="EMBL" id="QIX90896.1"/>
    </source>
</evidence>
<dbReference type="EMBL" id="JAAISW010000054">
    <property type="protein sequence ID" value="NSJ46096.1"/>
    <property type="molecule type" value="Genomic_DNA"/>
</dbReference>